<dbReference type="EMBL" id="LNQE01001381">
    <property type="protein sequence ID" value="KUG18435.1"/>
    <property type="molecule type" value="Genomic_DNA"/>
</dbReference>
<accession>A0A0W8FDK4</accession>
<protein>
    <submittedName>
        <fullName evidence="1">Uncharacterized protein</fullName>
    </submittedName>
</protein>
<reference evidence="1" key="1">
    <citation type="journal article" date="2015" name="Proc. Natl. Acad. Sci. U.S.A.">
        <title>Networks of energetic and metabolic interactions define dynamics in microbial communities.</title>
        <authorList>
            <person name="Embree M."/>
            <person name="Liu J.K."/>
            <person name="Al-Bassam M.M."/>
            <person name="Zengler K."/>
        </authorList>
    </citation>
    <scope>NUCLEOTIDE SEQUENCE</scope>
</reference>
<comment type="caution">
    <text evidence="1">The sequence shown here is derived from an EMBL/GenBank/DDBJ whole genome shotgun (WGS) entry which is preliminary data.</text>
</comment>
<name>A0A0W8FDK4_9ZZZZ</name>
<dbReference type="AlphaFoldDB" id="A0A0W8FDK4"/>
<proteinExistence type="predicted"/>
<gene>
    <name evidence="1" type="ORF">ASZ90_011850</name>
</gene>
<sequence>MIKMKAKYPLARGALMICLMASLFMLAQAYDPLGSDIFLMPGESRAISGQDNIKTYIDPNADPLSIDPLMRPIDPQHSAEYLDKISGREYLSPFVQITQDLRGNWRLNLYGSLPGTVDLTLVQNKDAVFGRGMLTSFGTTKDLSASGWTAKDVLYLDMVDMQNMMLYRCTLTMSKDNLSGSFNAYDAQGGAWSGTIQGSRQA</sequence>
<evidence type="ECO:0000313" key="1">
    <source>
        <dbReference type="EMBL" id="KUG18435.1"/>
    </source>
</evidence>
<organism evidence="1">
    <name type="scientific">hydrocarbon metagenome</name>
    <dbReference type="NCBI Taxonomy" id="938273"/>
    <lineage>
        <taxon>unclassified sequences</taxon>
        <taxon>metagenomes</taxon>
        <taxon>ecological metagenomes</taxon>
    </lineage>
</organism>